<keyword evidence="5 11" id="KW-1133">Transmembrane helix</keyword>
<comment type="similarity">
    <text evidence="9 11">Belongs to the fluoride channel Fluc/FEX (TC 1.A.43) family.</text>
</comment>
<dbReference type="GO" id="GO:0005886">
    <property type="term" value="C:plasma membrane"/>
    <property type="evidence" value="ECO:0007669"/>
    <property type="project" value="UniProtKB-SubCell"/>
</dbReference>
<dbReference type="PANTHER" id="PTHR28259:SF1">
    <property type="entry name" value="FLUORIDE EXPORT PROTEIN 1-RELATED"/>
    <property type="match status" value="1"/>
</dbReference>
<keyword evidence="11" id="KW-0479">Metal-binding</keyword>
<evidence type="ECO:0000256" key="9">
    <source>
        <dbReference type="ARBA" id="ARBA00035120"/>
    </source>
</evidence>
<comment type="subcellular location">
    <subcellularLocation>
        <location evidence="1 11">Cell membrane</location>
        <topology evidence="1 11">Multi-pass membrane protein</topology>
    </subcellularLocation>
</comment>
<dbReference type="GO" id="GO:0046872">
    <property type="term" value="F:metal ion binding"/>
    <property type="evidence" value="ECO:0007669"/>
    <property type="project" value="UniProtKB-KW"/>
</dbReference>
<gene>
    <name evidence="11" type="primary">fluC</name>
    <name evidence="11" type="synonym">crcB</name>
    <name evidence="12" type="ORF">GGR21_001902</name>
</gene>
<keyword evidence="2 11" id="KW-1003">Cell membrane</keyword>
<comment type="catalytic activity">
    <reaction evidence="10">
        <text>fluoride(in) = fluoride(out)</text>
        <dbReference type="Rhea" id="RHEA:76159"/>
        <dbReference type="ChEBI" id="CHEBI:17051"/>
    </reaction>
    <physiologicalReaction direction="left-to-right" evidence="10">
        <dbReference type="Rhea" id="RHEA:76160"/>
    </physiologicalReaction>
</comment>
<feature type="transmembrane region" description="Helical" evidence="11">
    <location>
        <begin position="63"/>
        <end position="80"/>
    </location>
</feature>
<keyword evidence="7 11" id="KW-0472">Membrane</keyword>
<keyword evidence="13" id="KW-1185">Reference proteome</keyword>
<comment type="caution">
    <text evidence="12">The sequence shown here is derived from an EMBL/GenBank/DDBJ whole genome shotgun (WGS) entry which is preliminary data.</text>
</comment>
<evidence type="ECO:0000256" key="3">
    <source>
        <dbReference type="ARBA" id="ARBA00022519"/>
    </source>
</evidence>
<feature type="transmembrane region" description="Helical" evidence="11">
    <location>
        <begin position="92"/>
        <end position="116"/>
    </location>
</feature>
<comment type="activity regulation">
    <text evidence="11">Na(+) is not transported, but it plays an essential structural role and its presence is essential for fluoride channel function.</text>
</comment>
<name>A0A840CLJ1_9BACT</name>
<keyword evidence="11" id="KW-0915">Sodium</keyword>
<dbReference type="AlphaFoldDB" id="A0A840CLJ1"/>
<sequence>MLKQILLVGAGGAVGSIFRFLTSVFVTRSEPWPFPVATFFVNIIGCFCIGLFANLIPSNNLRFLMITGFCGGFTTFSTFASENLSLINNNQLFIAVIYIVASVIIGLGAVWLGMYITK</sequence>
<evidence type="ECO:0000256" key="6">
    <source>
        <dbReference type="ARBA" id="ARBA00023065"/>
    </source>
</evidence>
<dbReference type="Pfam" id="PF02537">
    <property type="entry name" value="CRCB"/>
    <property type="match status" value="1"/>
</dbReference>
<accession>A0A840CLJ1</accession>
<dbReference type="Proteomes" id="UP000555103">
    <property type="component" value="Unassembled WGS sequence"/>
</dbReference>
<feature type="binding site" evidence="11">
    <location>
        <position position="71"/>
    </location>
    <ligand>
        <name>Na(+)</name>
        <dbReference type="ChEBI" id="CHEBI:29101"/>
        <note>structural</note>
    </ligand>
</feature>
<protein>
    <recommendedName>
        <fullName evidence="11">Fluoride-specific ion channel FluC</fullName>
    </recommendedName>
</protein>
<evidence type="ECO:0000256" key="1">
    <source>
        <dbReference type="ARBA" id="ARBA00004651"/>
    </source>
</evidence>
<evidence type="ECO:0000256" key="11">
    <source>
        <dbReference type="HAMAP-Rule" id="MF_00454"/>
    </source>
</evidence>
<dbReference type="PANTHER" id="PTHR28259">
    <property type="entry name" value="FLUORIDE EXPORT PROTEIN 1-RELATED"/>
    <property type="match status" value="1"/>
</dbReference>
<proteinExistence type="inferred from homology"/>
<keyword evidence="11" id="KW-0813">Transport</keyword>
<dbReference type="NCBIfam" id="TIGR00494">
    <property type="entry name" value="crcB"/>
    <property type="match status" value="1"/>
</dbReference>
<evidence type="ECO:0000256" key="10">
    <source>
        <dbReference type="ARBA" id="ARBA00035585"/>
    </source>
</evidence>
<evidence type="ECO:0000256" key="7">
    <source>
        <dbReference type="ARBA" id="ARBA00023136"/>
    </source>
</evidence>
<dbReference type="EMBL" id="JACIEP010000006">
    <property type="protein sequence ID" value="MBB4036001.1"/>
    <property type="molecule type" value="Genomic_DNA"/>
</dbReference>
<dbReference type="InterPro" id="IPR003691">
    <property type="entry name" value="FluC"/>
</dbReference>
<evidence type="ECO:0000256" key="8">
    <source>
        <dbReference type="ARBA" id="ARBA00023303"/>
    </source>
</evidence>
<organism evidence="12 13">
    <name type="scientific">Dysgonomonas hofstadii</name>
    <dbReference type="NCBI Taxonomy" id="637886"/>
    <lineage>
        <taxon>Bacteria</taxon>
        <taxon>Pseudomonadati</taxon>
        <taxon>Bacteroidota</taxon>
        <taxon>Bacteroidia</taxon>
        <taxon>Bacteroidales</taxon>
        <taxon>Dysgonomonadaceae</taxon>
        <taxon>Dysgonomonas</taxon>
    </lineage>
</organism>
<feature type="transmembrane region" description="Helical" evidence="11">
    <location>
        <begin position="32"/>
        <end position="56"/>
    </location>
</feature>
<dbReference type="GO" id="GO:0140114">
    <property type="term" value="P:cellular detoxification of fluoride"/>
    <property type="evidence" value="ECO:0007669"/>
    <property type="project" value="UniProtKB-UniRule"/>
</dbReference>
<evidence type="ECO:0000313" key="12">
    <source>
        <dbReference type="EMBL" id="MBB4036001.1"/>
    </source>
</evidence>
<feature type="transmembrane region" description="Helical" evidence="11">
    <location>
        <begin position="5"/>
        <end position="26"/>
    </location>
</feature>
<dbReference type="RefSeq" id="WP_183306919.1">
    <property type="nucleotide sequence ID" value="NZ_JACIEP010000006.1"/>
</dbReference>
<keyword evidence="6 11" id="KW-0406">Ion transport</keyword>
<reference evidence="12 13" key="1">
    <citation type="submission" date="2020-08" db="EMBL/GenBank/DDBJ databases">
        <title>Genomic Encyclopedia of Type Strains, Phase IV (KMG-IV): sequencing the most valuable type-strain genomes for metagenomic binning, comparative biology and taxonomic classification.</title>
        <authorList>
            <person name="Goeker M."/>
        </authorList>
    </citation>
    <scope>NUCLEOTIDE SEQUENCE [LARGE SCALE GENOMIC DNA]</scope>
    <source>
        <strain evidence="12 13">DSM 104969</strain>
    </source>
</reference>
<feature type="binding site" evidence="11">
    <location>
        <position position="74"/>
    </location>
    <ligand>
        <name>Na(+)</name>
        <dbReference type="ChEBI" id="CHEBI:29101"/>
        <note>structural</note>
    </ligand>
</feature>
<keyword evidence="8 11" id="KW-0407">Ion channel</keyword>
<comment type="function">
    <text evidence="11">Fluoride-specific ion channel. Important for reducing fluoride concentration in the cell, thus reducing its toxicity.</text>
</comment>
<dbReference type="HAMAP" id="MF_00454">
    <property type="entry name" value="FluC"/>
    <property type="match status" value="1"/>
</dbReference>
<keyword evidence="4 11" id="KW-0812">Transmembrane</keyword>
<keyword evidence="3" id="KW-0997">Cell inner membrane</keyword>
<dbReference type="GO" id="GO:0062054">
    <property type="term" value="F:fluoride channel activity"/>
    <property type="evidence" value="ECO:0007669"/>
    <property type="project" value="UniProtKB-UniRule"/>
</dbReference>
<evidence type="ECO:0000313" key="13">
    <source>
        <dbReference type="Proteomes" id="UP000555103"/>
    </source>
</evidence>
<evidence type="ECO:0000256" key="4">
    <source>
        <dbReference type="ARBA" id="ARBA00022692"/>
    </source>
</evidence>
<evidence type="ECO:0000256" key="5">
    <source>
        <dbReference type="ARBA" id="ARBA00022989"/>
    </source>
</evidence>
<evidence type="ECO:0000256" key="2">
    <source>
        <dbReference type="ARBA" id="ARBA00022475"/>
    </source>
</evidence>